<evidence type="ECO:0000256" key="2">
    <source>
        <dbReference type="ARBA" id="ARBA00023134"/>
    </source>
</evidence>
<sequence>MQSIKLVVVGDGAVGKTCLLISYTSDAFPYEYVPTVFENYMAKLTYEGRTINLSLWDTAGQEDFDRLRPLSYPDSDVFVLCFSIISPASFHNIQEKWIPEIKQHCPNVPIVLVGTKLDLKSDENVLQQLGSRNLSPISSPEGQKLAKEIRAVNYLECSALTQEGLKNVFLAAIDAVLHPKPEQSANDSRECCKLL</sequence>
<protein>
    <submittedName>
        <fullName evidence="3">Uncharacterized protein</fullName>
    </submittedName>
</protein>
<reference evidence="3 4" key="1">
    <citation type="submission" date="2024-02" db="EMBL/GenBank/DDBJ databases">
        <authorList>
            <person name="Daric V."/>
            <person name="Darras S."/>
        </authorList>
    </citation>
    <scope>NUCLEOTIDE SEQUENCE [LARGE SCALE GENOMIC DNA]</scope>
</reference>
<accession>A0ABP0F8W2</accession>
<dbReference type="Pfam" id="PF00071">
    <property type="entry name" value="Ras"/>
    <property type="match status" value="1"/>
</dbReference>
<keyword evidence="1" id="KW-0547">Nucleotide-binding</keyword>
<dbReference type="SMART" id="SM00174">
    <property type="entry name" value="RHO"/>
    <property type="match status" value="1"/>
</dbReference>
<comment type="caution">
    <text evidence="3">The sequence shown here is derived from an EMBL/GenBank/DDBJ whole genome shotgun (WGS) entry which is preliminary data.</text>
</comment>
<dbReference type="Proteomes" id="UP001642483">
    <property type="component" value="Unassembled WGS sequence"/>
</dbReference>
<organism evidence="3 4">
    <name type="scientific">Clavelina lepadiformis</name>
    <name type="common">Light-bulb sea squirt</name>
    <name type="synonym">Ascidia lepadiformis</name>
    <dbReference type="NCBI Taxonomy" id="159417"/>
    <lineage>
        <taxon>Eukaryota</taxon>
        <taxon>Metazoa</taxon>
        <taxon>Chordata</taxon>
        <taxon>Tunicata</taxon>
        <taxon>Ascidiacea</taxon>
        <taxon>Aplousobranchia</taxon>
        <taxon>Clavelinidae</taxon>
        <taxon>Clavelina</taxon>
    </lineage>
</organism>
<dbReference type="PANTHER" id="PTHR24072">
    <property type="entry name" value="RHO FAMILY GTPASE"/>
    <property type="match status" value="1"/>
</dbReference>
<proteinExistence type="predicted"/>
<dbReference type="InterPro" id="IPR003578">
    <property type="entry name" value="Small_GTPase_Rho"/>
</dbReference>
<dbReference type="SUPFAM" id="SSF52540">
    <property type="entry name" value="P-loop containing nucleoside triphosphate hydrolases"/>
    <property type="match status" value="1"/>
</dbReference>
<keyword evidence="4" id="KW-1185">Reference proteome</keyword>
<dbReference type="PRINTS" id="PR00449">
    <property type="entry name" value="RASTRNSFRMNG"/>
</dbReference>
<dbReference type="EMBL" id="CAWYQH010000013">
    <property type="protein sequence ID" value="CAK8675223.1"/>
    <property type="molecule type" value="Genomic_DNA"/>
</dbReference>
<evidence type="ECO:0000313" key="4">
    <source>
        <dbReference type="Proteomes" id="UP001642483"/>
    </source>
</evidence>
<evidence type="ECO:0000313" key="3">
    <source>
        <dbReference type="EMBL" id="CAK8675223.1"/>
    </source>
</evidence>
<gene>
    <name evidence="3" type="ORF">CVLEPA_LOCUS4824</name>
</gene>
<dbReference type="PROSITE" id="PS51421">
    <property type="entry name" value="RAS"/>
    <property type="match status" value="1"/>
</dbReference>
<dbReference type="SMART" id="SM00176">
    <property type="entry name" value="RAN"/>
    <property type="match status" value="1"/>
</dbReference>
<dbReference type="InterPro" id="IPR005225">
    <property type="entry name" value="Small_GTP-bd"/>
</dbReference>
<dbReference type="Gene3D" id="3.40.50.300">
    <property type="entry name" value="P-loop containing nucleotide triphosphate hydrolases"/>
    <property type="match status" value="1"/>
</dbReference>
<dbReference type="NCBIfam" id="TIGR00231">
    <property type="entry name" value="small_GTP"/>
    <property type="match status" value="1"/>
</dbReference>
<dbReference type="InterPro" id="IPR027417">
    <property type="entry name" value="P-loop_NTPase"/>
</dbReference>
<dbReference type="SMART" id="SM00173">
    <property type="entry name" value="RAS"/>
    <property type="match status" value="1"/>
</dbReference>
<evidence type="ECO:0000256" key="1">
    <source>
        <dbReference type="ARBA" id="ARBA00022741"/>
    </source>
</evidence>
<dbReference type="PROSITE" id="PS51420">
    <property type="entry name" value="RHO"/>
    <property type="match status" value="1"/>
</dbReference>
<dbReference type="PROSITE" id="PS51419">
    <property type="entry name" value="RAB"/>
    <property type="match status" value="1"/>
</dbReference>
<dbReference type="CDD" id="cd00157">
    <property type="entry name" value="Rho"/>
    <property type="match status" value="1"/>
</dbReference>
<keyword evidence="2" id="KW-0342">GTP-binding</keyword>
<name>A0ABP0F8W2_CLALP</name>
<dbReference type="SMART" id="SM00175">
    <property type="entry name" value="RAB"/>
    <property type="match status" value="1"/>
</dbReference>
<dbReference type="InterPro" id="IPR001806">
    <property type="entry name" value="Small_GTPase"/>
</dbReference>